<accession>A0A0C3E0E9</accession>
<keyword evidence="1" id="KW-0472">Membrane</keyword>
<name>A0A0C3E0E9_OIDMZ</name>
<reference evidence="3" key="2">
    <citation type="submission" date="2015-01" db="EMBL/GenBank/DDBJ databases">
        <title>Evolutionary Origins and Diversification of the Mycorrhizal Mutualists.</title>
        <authorList>
            <consortium name="DOE Joint Genome Institute"/>
            <consortium name="Mycorrhizal Genomics Consortium"/>
            <person name="Kohler A."/>
            <person name="Kuo A."/>
            <person name="Nagy L.G."/>
            <person name="Floudas D."/>
            <person name="Copeland A."/>
            <person name="Barry K.W."/>
            <person name="Cichocki N."/>
            <person name="Veneault-Fourrey C."/>
            <person name="LaButti K."/>
            <person name="Lindquist E.A."/>
            <person name="Lipzen A."/>
            <person name="Lundell T."/>
            <person name="Morin E."/>
            <person name="Murat C."/>
            <person name="Riley R."/>
            <person name="Ohm R."/>
            <person name="Sun H."/>
            <person name="Tunlid A."/>
            <person name="Henrissat B."/>
            <person name="Grigoriev I.V."/>
            <person name="Hibbett D.S."/>
            <person name="Martin F."/>
        </authorList>
    </citation>
    <scope>NUCLEOTIDE SEQUENCE [LARGE SCALE GENOMIC DNA]</scope>
    <source>
        <strain evidence="3">Zn</strain>
    </source>
</reference>
<reference evidence="2 3" key="1">
    <citation type="submission" date="2014-04" db="EMBL/GenBank/DDBJ databases">
        <authorList>
            <consortium name="DOE Joint Genome Institute"/>
            <person name="Kuo A."/>
            <person name="Martino E."/>
            <person name="Perotto S."/>
            <person name="Kohler A."/>
            <person name="Nagy L.G."/>
            <person name="Floudas D."/>
            <person name="Copeland A."/>
            <person name="Barry K.W."/>
            <person name="Cichocki N."/>
            <person name="Veneault-Fourrey C."/>
            <person name="LaButti K."/>
            <person name="Lindquist E.A."/>
            <person name="Lipzen A."/>
            <person name="Lundell T."/>
            <person name="Morin E."/>
            <person name="Murat C."/>
            <person name="Sun H."/>
            <person name="Tunlid A."/>
            <person name="Henrissat B."/>
            <person name="Grigoriev I.V."/>
            <person name="Hibbett D.S."/>
            <person name="Martin F."/>
            <person name="Nordberg H.P."/>
            <person name="Cantor M.N."/>
            <person name="Hua S.X."/>
        </authorList>
    </citation>
    <scope>NUCLEOTIDE SEQUENCE [LARGE SCALE GENOMIC DNA]</scope>
    <source>
        <strain evidence="2 3">Zn</strain>
    </source>
</reference>
<keyword evidence="3" id="KW-1185">Reference proteome</keyword>
<dbReference type="AlphaFoldDB" id="A0A0C3E0E9"/>
<evidence type="ECO:0000256" key="1">
    <source>
        <dbReference type="SAM" id="Phobius"/>
    </source>
</evidence>
<gene>
    <name evidence="2" type="ORF">OIDMADRAFT_140312</name>
</gene>
<dbReference type="OrthoDB" id="4148767at2759"/>
<dbReference type="InParanoid" id="A0A0C3E0E9"/>
<dbReference type="HOGENOM" id="CLU_097983_0_0_1"/>
<sequence length="197" mass="22954">MALPIQISLASTVIGFVSFSFTLLIWLQASWNAFLTLGSAPSQVRDSLSTLRQGLYEEREFLRWKRRQKGGSKKGLYYEGGPARVMNDAIKDLIRSFKVLEHPFLVAPHSGTEKDLEWSFDATQHQYKCDLAHRILWLRVKDKVDNIAIRLQRIQTRRIESMVEDQLHMMQDMMGMVRDCEDRLSEIEHRLQMSRIG</sequence>
<keyword evidence="1" id="KW-1133">Transmembrane helix</keyword>
<dbReference type="Proteomes" id="UP000054321">
    <property type="component" value="Unassembled WGS sequence"/>
</dbReference>
<evidence type="ECO:0000313" key="3">
    <source>
        <dbReference type="Proteomes" id="UP000054321"/>
    </source>
</evidence>
<keyword evidence="1" id="KW-0812">Transmembrane</keyword>
<organism evidence="2 3">
    <name type="scientific">Oidiodendron maius (strain Zn)</name>
    <dbReference type="NCBI Taxonomy" id="913774"/>
    <lineage>
        <taxon>Eukaryota</taxon>
        <taxon>Fungi</taxon>
        <taxon>Dikarya</taxon>
        <taxon>Ascomycota</taxon>
        <taxon>Pezizomycotina</taxon>
        <taxon>Leotiomycetes</taxon>
        <taxon>Leotiomycetes incertae sedis</taxon>
        <taxon>Myxotrichaceae</taxon>
        <taxon>Oidiodendron</taxon>
    </lineage>
</organism>
<dbReference type="EMBL" id="KN832870">
    <property type="protein sequence ID" value="KIN07788.1"/>
    <property type="molecule type" value="Genomic_DNA"/>
</dbReference>
<feature type="transmembrane region" description="Helical" evidence="1">
    <location>
        <begin position="6"/>
        <end position="27"/>
    </location>
</feature>
<protein>
    <submittedName>
        <fullName evidence="2">Uncharacterized protein</fullName>
    </submittedName>
</protein>
<proteinExistence type="predicted"/>
<evidence type="ECO:0000313" key="2">
    <source>
        <dbReference type="EMBL" id="KIN07788.1"/>
    </source>
</evidence>